<dbReference type="Proteomes" id="UP001153148">
    <property type="component" value="Unassembled WGS sequence"/>
</dbReference>
<name>A0ABN7PF28_TIMPD</name>
<organism evidence="1 2">
    <name type="scientific">Timema podura</name>
    <name type="common">Walking stick</name>
    <dbReference type="NCBI Taxonomy" id="61482"/>
    <lineage>
        <taxon>Eukaryota</taxon>
        <taxon>Metazoa</taxon>
        <taxon>Ecdysozoa</taxon>
        <taxon>Arthropoda</taxon>
        <taxon>Hexapoda</taxon>
        <taxon>Insecta</taxon>
        <taxon>Pterygota</taxon>
        <taxon>Neoptera</taxon>
        <taxon>Polyneoptera</taxon>
        <taxon>Phasmatodea</taxon>
        <taxon>Timematodea</taxon>
        <taxon>Timematoidea</taxon>
        <taxon>Timematidae</taxon>
        <taxon>Timema</taxon>
    </lineage>
</organism>
<accession>A0ABN7PF28</accession>
<sequence length="96" mass="10810">MNKNTVKSVSIKQRLQCDTGSRCYPSCGKHLADTRRCQNIHVIPTRAFSGARRGIDSQIKTELAHLEEKVANAATISLSSYKPYISSQLWEKFLNL</sequence>
<evidence type="ECO:0000313" key="1">
    <source>
        <dbReference type="EMBL" id="CAG2064158.1"/>
    </source>
</evidence>
<evidence type="ECO:0000313" key="2">
    <source>
        <dbReference type="Proteomes" id="UP001153148"/>
    </source>
</evidence>
<dbReference type="EMBL" id="CAJPIN010031988">
    <property type="protein sequence ID" value="CAG2064158.1"/>
    <property type="molecule type" value="Genomic_DNA"/>
</dbReference>
<keyword evidence="2" id="KW-1185">Reference proteome</keyword>
<gene>
    <name evidence="1" type="ORF">TPAB3V08_LOCUS11105</name>
</gene>
<comment type="caution">
    <text evidence="1">The sequence shown here is derived from an EMBL/GenBank/DDBJ whole genome shotgun (WGS) entry which is preliminary data.</text>
</comment>
<protein>
    <submittedName>
        <fullName evidence="1">Uncharacterized protein</fullName>
    </submittedName>
</protein>
<reference evidence="1" key="1">
    <citation type="submission" date="2021-03" db="EMBL/GenBank/DDBJ databases">
        <authorList>
            <person name="Tran Van P."/>
        </authorList>
    </citation>
    <scope>NUCLEOTIDE SEQUENCE</scope>
</reference>
<proteinExistence type="predicted"/>